<proteinExistence type="predicted"/>
<dbReference type="PANTHER" id="PTHR11362">
    <property type="entry name" value="PHOSPHATIDYLETHANOLAMINE-BINDING PROTEIN"/>
    <property type="match status" value="1"/>
</dbReference>
<dbReference type="HOGENOM" id="CLU_1201577_0_0_1"/>
<dbReference type="InterPro" id="IPR035810">
    <property type="entry name" value="PEBP_euk"/>
</dbReference>
<sequence length="231" mass="25576">MSMLQRVVTAGLTETADLSLKDMAACAFGVVDSHTEAIVSTLPPCTPGRANNSGMVPGADITELPTTSTLLKKTHIIPDLLDSVEEDGFFLEIAFGNFQVFNGIIIDREVMHGPPSVRVVERSGGSNSRLRSLFLLLLVELEAGGEDYLQWMVLKSLQTGFGHEEILEYRQMPSISKGRHKHVFLLFDTKEAWMRETDAPDRGRFDVHDFVTRHEFGAAVAAVYFESETVC</sequence>
<reference evidence="1 2" key="1">
    <citation type="journal article" date="2011" name="Science">
        <title>The Selaginella genome identifies genetic changes associated with the evolution of vascular plants.</title>
        <authorList>
            <person name="Banks J.A."/>
            <person name="Nishiyama T."/>
            <person name="Hasebe M."/>
            <person name="Bowman J.L."/>
            <person name="Gribskov M."/>
            <person name="dePamphilis C."/>
            <person name="Albert V.A."/>
            <person name="Aono N."/>
            <person name="Aoyama T."/>
            <person name="Ambrose B.A."/>
            <person name="Ashton N.W."/>
            <person name="Axtell M.J."/>
            <person name="Barker E."/>
            <person name="Barker M.S."/>
            <person name="Bennetzen J.L."/>
            <person name="Bonawitz N.D."/>
            <person name="Chapple C."/>
            <person name="Cheng C."/>
            <person name="Correa L.G."/>
            <person name="Dacre M."/>
            <person name="DeBarry J."/>
            <person name="Dreyer I."/>
            <person name="Elias M."/>
            <person name="Engstrom E.M."/>
            <person name="Estelle M."/>
            <person name="Feng L."/>
            <person name="Finet C."/>
            <person name="Floyd S.K."/>
            <person name="Frommer W.B."/>
            <person name="Fujita T."/>
            <person name="Gramzow L."/>
            <person name="Gutensohn M."/>
            <person name="Harholt J."/>
            <person name="Hattori M."/>
            <person name="Heyl A."/>
            <person name="Hirai T."/>
            <person name="Hiwatashi Y."/>
            <person name="Ishikawa M."/>
            <person name="Iwata M."/>
            <person name="Karol K.G."/>
            <person name="Koehler B."/>
            <person name="Kolukisaoglu U."/>
            <person name="Kubo M."/>
            <person name="Kurata T."/>
            <person name="Lalonde S."/>
            <person name="Li K."/>
            <person name="Li Y."/>
            <person name="Litt A."/>
            <person name="Lyons E."/>
            <person name="Manning G."/>
            <person name="Maruyama T."/>
            <person name="Michael T.P."/>
            <person name="Mikami K."/>
            <person name="Miyazaki S."/>
            <person name="Morinaga S."/>
            <person name="Murata T."/>
            <person name="Mueller-Roeber B."/>
            <person name="Nelson D.R."/>
            <person name="Obara M."/>
            <person name="Oguri Y."/>
            <person name="Olmstead R.G."/>
            <person name="Onodera N."/>
            <person name="Petersen B.L."/>
            <person name="Pils B."/>
            <person name="Prigge M."/>
            <person name="Rensing S.A."/>
            <person name="Riano-Pachon D.M."/>
            <person name="Roberts A.W."/>
            <person name="Sato Y."/>
            <person name="Scheller H.V."/>
            <person name="Schulz B."/>
            <person name="Schulz C."/>
            <person name="Shakirov E.V."/>
            <person name="Shibagaki N."/>
            <person name="Shinohara N."/>
            <person name="Shippen D.E."/>
            <person name="Soerensen I."/>
            <person name="Sotooka R."/>
            <person name="Sugimoto N."/>
            <person name="Sugita M."/>
            <person name="Sumikawa N."/>
            <person name="Tanurdzic M."/>
            <person name="Theissen G."/>
            <person name="Ulvskov P."/>
            <person name="Wakazuki S."/>
            <person name="Weng J.K."/>
            <person name="Willats W.W."/>
            <person name="Wipf D."/>
            <person name="Wolf P.G."/>
            <person name="Yang L."/>
            <person name="Zimmer A.D."/>
            <person name="Zhu Q."/>
            <person name="Mitros T."/>
            <person name="Hellsten U."/>
            <person name="Loque D."/>
            <person name="Otillar R."/>
            <person name="Salamov A."/>
            <person name="Schmutz J."/>
            <person name="Shapiro H."/>
            <person name="Lindquist E."/>
            <person name="Lucas S."/>
            <person name="Rokhsar D."/>
            <person name="Grigoriev I.V."/>
        </authorList>
    </citation>
    <scope>NUCLEOTIDE SEQUENCE [LARGE SCALE GENOMIC DNA]</scope>
</reference>
<dbReference type="Gramene" id="EFJ27962">
    <property type="protein sequence ID" value="EFJ27962"/>
    <property type="gene ID" value="SELMODRAFT_451132"/>
</dbReference>
<evidence type="ECO:0000313" key="1">
    <source>
        <dbReference type="EMBL" id="EFJ27962.1"/>
    </source>
</evidence>
<keyword evidence="2" id="KW-1185">Reference proteome</keyword>
<dbReference type="SUPFAM" id="SSF49777">
    <property type="entry name" value="PEBP-like"/>
    <property type="match status" value="1"/>
</dbReference>
<dbReference type="PANTHER" id="PTHR11362:SF82">
    <property type="entry name" value="PHOSPHATIDYLETHANOLAMINE-BINDING PROTEIN 4"/>
    <property type="match status" value="1"/>
</dbReference>
<dbReference type="STRING" id="88036.D8RJS9"/>
<dbReference type="EMBL" id="GL377581">
    <property type="protein sequence ID" value="EFJ27962.1"/>
    <property type="molecule type" value="Genomic_DNA"/>
</dbReference>
<protein>
    <submittedName>
        <fullName evidence="1">Uncharacterized protein</fullName>
    </submittedName>
</protein>
<dbReference type="AlphaFoldDB" id="D8RJS9"/>
<dbReference type="InParanoid" id="D8RJS9"/>
<accession>D8RJS9</accession>
<dbReference type="Gene3D" id="3.90.280.10">
    <property type="entry name" value="PEBP-like"/>
    <property type="match status" value="1"/>
</dbReference>
<dbReference type="Proteomes" id="UP000001514">
    <property type="component" value="Unassembled WGS sequence"/>
</dbReference>
<dbReference type="InterPro" id="IPR036610">
    <property type="entry name" value="PEBP-like_sf"/>
</dbReference>
<organism evidence="2">
    <name type="scientific">Selaginella moellendorffii</name>
    <name type="common">Spikemoss</name>
    <dbReference type="NCBI Taxonomy" id="88036"/>
    <lineage>
        <taxon>Eukaryota</taxon>
        <taxon>Viridiplantae</taxon>
        <taxon>Streptophyta</taxon>
        <taxon>Embryophyta</taxon>
        <taxon>Tracheophyta</taxon>
        <taxon>Lycopodiopsida</taxon>
        <taxon>Selaginellales</taxon>
        <taxon>Selaginellaceae</taxon>
        <taxon>Selaginella</taxon>
    </lineage>
</organism>
<gene>
    <name evidence="1" type="ORF">SELMODRAFT_451132</name>
</gene>
<evidence type="ECO:0000313" key="2">
    <source>
        <dbReference type="Proteomes" id="UP000001514"/>
    </source>
</evidence>
<dbReference type="KEGG" id="smo:SELMODRAFT_451132"/>
<name>D8RJS9_SELML</name>